<name>A0A8B8XCA6_BALMU</name>
<keyword evidence="2" id="KW-1185">Reference proteome</keyword>
<feature type="region of interest" description="Disordered" evidence="1">
    <location>
        <begin position="162"/>
        <end position="185"/>
    </location>
</feature>
<dbReference type="KEGG" id="bmus:118893988"/>
<dbReference type="RefSeq" id="XP_036705560.1">
    <property type="nucleotide sequence ID" value="XM_036849665.1"/>
</dbReference>
<sequence length="236" mass="24033">MGRVEGNEVEREGELSSKTAIPPSSLSAPGLRGPTLDDRLKEASLGVTADAPQSHLEEGGGRRLPGPLSPPRSLRSPHHVPGAGIKPGFAPASSGGVSGGLQEGAARLLPVVLAQPSLPCSGEDPGPERSLAGASGRQVGSSLLRAACSRRYYASPTATAGSFRSAPLLRPSSAHKAPPPAFSPELKLSPALRFLRDGLDSADAQPGAPSGPQTKLRRALGCPLACSSPVGRPVFE</sequence>
<protein>
    <submittedName>
        <fullName evidence="3">Uncharacterized protein LOC118893988</fullName>
    </submittedName>
</protein>
<feature type="region of interest" description="Disordered" evidence="1">
    <location>
        <begin position="1"/>
        <end position="101"/>
    </location>
</feature>
<dbReference type="OrthoDB" id="10573257at2759"/>
<organism evidence="2 3">
    <name type="scientific">Balaenoptera musculus</name>
    <name type="common">Blue whale</name>
    <dbReference type="NCBI Taxonomy" id="9771"/>
    <lineage>
        <taxon>Eukaryota</taxon>
        <taxon>Metazoa</taxon>
        <taxon>Chordata</taxon>
        <taxon>Craniata</taxon>
        <taxon>Vertebrata</taxon>
        <taxon>Euteleostomi</taxon>
        <taxon>Mammalia</taxon>
        <taxon>Eutheria</taxon>
        <taxon>Laurasiatheria</taxon>
        <taxon>Artiodactyla</taxon>
        <taxon>Whippomorpha</taxon>
        <taxon>Cetacea</taxon>
        <taxon>Mysticeti</taxon>
        <taxon>Balaenopteridae</taxon>
        <taxon>Balaenoptera</taxon>
    </lineage>
</organism>
<evidence type="ECO:0000256" key="1">
    <source>
        <dbReference type="SAM" id="MobiDB-lite"/>
    </source>
</evidence>
<evidence type="ECO:0000313" key="2">
    <source>
        <dbReference type="Proteomes" id="UP000694857"/>
    </source>
</evidence>
<proteinExistence type="predicted"/>
<dbReference type="AlphaFoldDB" id="A0A8B8XCA6"/>
<evidence type="ECO:0000313" key="3">
    <source>
        <dbReference type="RefSeq" id="XP_036705560.1"/>
    </source>
</evidence>
<feature type="region of interest" description="Disordered" evidence="1">
    <location>
        <begin position="116"/>
        <end position="137"/>
    </location>
</feature>
<dbReference type="GeneID" id="118893988"/>
<feature type="compositionally biased region" description="Polar residues" evidence="1">
    <location>
        <begin position="16"/>
        <end position="27"/>
    </location>
</feature>
<accession>A0A8B8XCA6</accession>
<gene>
    <name evidence="3" type="primary">LOC118893988</name>
</gene>
<dbReference type="Proteomes" id="UP000694857">
    <property type="component" value="Chromosome 4"/>
</dbReference>
<feature type="compositionally biased region" description="Basic and acidic residues" evidence="1">
    <location>
        <begin position="1"/>
        <end position="15"/>
    </location>
</feature>
<reference evidence="3" key="1">
    <citation type="submission" date="2025-08" db="UniProtKB">
        <authorList>
            <consortium name="RefSeq"/>
        </authorList>
    </citation>
    <scope>IDENTIFICATION</scope>
    <source>
        <tissue evidence="3">Epidermis and Blubber</tissue>
    </source>
</reference>
<feature type="region of interest" description="Disordered" evidence="1">
    <location>
        <begin position="197"/>
        <end position="216"/>
    </location>
</feature>